<gene>
    <name evidence="2" type="ORF">KUV26_03735</name>
</gene>
<dbReference type="Proteomes" id="UP000766629">
    <property type="component" value="Unassembled WGS sequence"/>
</dbReference>
<evidence type="ECO:0000313" key="3">
    <source>
        <dbReference type="Proteomes" id="UP000766629"/>
    </source>
</evidence>
<evidence type="ECO:0008006" key="4">
    <source>
        <dbReference type="Google" id="ProtNLM"/>
    </source>
</evidence>
<accession>A0ABS7NBF5</accession>
<name>A0ABS7NBF5_9RHOB</name>
<protein>
    <recommendedName>
        <fullName evidence="4">Helix-turn-helix domain-containing protein</fullName>
    </recommendedName>
</protein>
<sequence length="163" mass="18204">MAEQEFDLFGDPVRLANGRRGRPAHVATQENRNKVIMLLAFGWGNERIAAALRITQPTLRKYYFSELKARDIQRDRLDLKRYMQVFEAAEQGNVGAMRLLEQLIAKSDLALTTGRINEAQRKSSAKPETPGKKAQERLDAHNVVGGDADSGWGDDIKPGSGMH</sequence>
<feature type="region of interest" description="Disordered" evidence="1">
    <location>
        <begin position="118"/>
        <end position="163"/>
    </location>
</feature>
<comment type="caution">
    <text evidence="2">The sequence shown here is derived from an EMBL/GenBank/DDBJ whole genome shotgun (WGS) entry which is preliminary data.</text>
</comment>
<evidence type="ECO:0000313" key="2">
    <source>
        <dbReference type="EMBL" id="MBY6138537.1"/>
    </source>
</evidence>
<evidence type="ECO:0000256" key="1">
    <source>
        <dbReference type="SAM" id="MobiDB-lite"/>
    </source>
</evidence>
<feature type="compositionally biased region" description="Basic and acidic residues" evidence="1">
    <location>
        <begin position="129"/>
        <end position="140"/>
    </location>
</feature>
<proteinExistence type="predicted"/>
<keyword evidence="3" id="KW-1185">Reference proteome</keyword>
<dbReference type="RefSeq" id="WP_222507350.1">
    <property type="nucleotide sequence ID" value="NZ_JAHVJA010000001.1"/>
</dbReference>
<reference evidence="2 3" key="1">
    <citation type="submission" date="2021-06" db="EMBL/GenBank/DDBJ databases">
        <title>50 bacteria genomes isolated from Dapeng, Shenzhen, China.</title>
        <authorList>
            <person name="Zheng W."/>
            <person name="Yu S."/>
            <person name="Huang Y."/>
        </authorList>
    </citation>
    <scope>NUCLEOTIDE SEQUENCE [LARGE SCALE GENOMIC DNA]</scope>
    <source>
        <strain evidence="2 3">DP1N14-2</strain>
    </source>
</reference>
<organism evidence="2 3">
    <name type="scientific">Leisingera daeponensis</name>
    <dbReference type="NCBI Taxonomy" id="405746"/>
    <lineage>
        <taxon>Bacteria</taxon>
        <taxon>Pseudomonadati</taxon>
        <taxon>Pseudomonadota</taxon>
        <taxon>Alphaproteobacteria</taxon>
        <taxon>Rhodobacterales</taxon>
        <taxon>Roseobacteraceae</taxon>
        <taxon>Leisingera</taxon>
    </lineage>
</organism>
<dbReference type="EMBL" id="JAHVJA010000001">
    <property type="protein sequence ID" value="MBY6138537.1"/>
    <property type="molecule type" value="Genomic_DNA"/>
</dbReference>